<protein>
    <submittedName>
        <fullName evidence="1">Uncharacterized protein</fullName>
    </submittedName>
</protein>
<keyword evidence="2" id="KW-1185">Reference proteome</keyword>
<organism evidence="1 2">
    <name type="scientific">Rufibacter quisquiliarum</name>
    <dbReference type="NCBI Taxonomy" id="1549639"/>
    <lineage>
        <taxon>Bacteria</taxon>
        <taxon>Pseudomonadati</taxon>
        <taxon>Bacteroidota</taxon>
        <taxon>Cytophagia</taxon>
        <taxon>Cytophagales</taxon>
        <taxon>Hymenobacteraceae</taxon>
        <taxon>Rufibacter</taxon>
    </lineage>
</organism>
<dbReference type="Proteomes" id="UP000563094">
    <property type="component" value="Unassembled WGS sequence"/>
</dbReference>
<evidence type="ECO:0000313" key="2">
    <source>
        <dbReference type="Proteomes" id="UP000563094"/>
    </source>
</evidence>
<dbReference type="EMBL" id="JACJIQ010000005">
    <property type="protein sequence ID" value="MBA9076799.1"/>
    <property type="molecule type" value="Genomic_DNA"/>
</dbReference>
<accession>A0A839GJ73</accession>
<gene>
    <name evidence="1" type="ORF">FHS90_001507</name>
</gene>
<name>A0A839GJ73_9BACT</name>
<comment type="caution">
    <text evidence="1">The sequence shown here is derived from an EMBL/GenBank/DDBJ whole genome shotgun (WGS) entry which is preliminary data.</text>
</comment>
<proteinExistence type="predicted"/>
<dbReference type="AlphaFoldDB" id="A0A839GJ73"/>
<sequence>MRLTFIFTKSHSLNNYQDLSIIVLLINLINE</sequence>
<reference evidence="1 2" key="1">
    <citation type="submission" date="2020-08" db="EMBL/GenBank/DDBJ databases">
        <title>Genomic Encyclopedia of Type Strains, Phase IV (KMG-IV): sequencing the most valuable type-strain genomes for metagenomic binning, comparative biology and taxonomic classification.</title>
        <authorList>
            <person name="Goeker M."/>
        </authorList>
    </citation>
    <scope>NUCLEOTIDE SEQUENCE [LARGE SCALE GENOMIC DNA]</scope>
    <source>
        <strain evidence="1 2">DSM 29854</strain>
    </source>
</reference>
<evidence type="ECO:0000313" key="1">
    <source>
        <dbReference type="EMBL" id="MBA9076799.1"/>
    </source>
</evidence>